<dbReference type="STRING" id="294935.ATN88_02500"/>
<keyword evidence="3" id="KW-1185">Reference proteome</keyword>
<sequence length="96" mass="11062">MDIWVLLLLVGGALFYFFVMYSRPQDKEWEKLPTLEKYLAANLDCRVDDPELAKCRHCGSEKIVFQTLSGVPSDPRFKHTCVSCKKVLYRGKSLMS</sequence>
<evidence type="ECO:0000313" key="3">
    <source>
        <dbReference type="Proteomes" id="UP000070529"/>
    </source>
</evidence>
<name>A0A135I7Z2_9GAMM</name>
<dbReference type="Proteomes" id="UP000070529">
    <property type="component" value="Unassembled WGS sequence"/>
</dbReference>
<gene>
    <name evidence="2" type="ORF">ATN88_02500</name>
</gene>
<accession>A0A135I7Z2</accession>
<protein>
    <submittedName>
        <fullName evidence="2">Uncharacterized protein</fullName>
    </submittedName>
</protein>
<reference evidence="2 3" key="1">
    <citation type="submission" date="2015-11" db="EMBL/GenBank/DDBJ databases">
        <title>Genomic Taxonomy of the Vibrionaceae.</title>
        <authorList>
            <person name="Gomez-Gil B."/>
            <person name="Enciso-Ibarra J."/>
        </authorList>
    </citation>
    <scope>NUCLEOTIDE SEQUENCE [LARGE SCALE GENOMIC DNA]</scope>
    <source>
        <strain evidence="2 3">CAIM 912</strain>
    </source>
</reference>
<dbReference type="RefSeq" id="WP_067416837.1">
    <property type="nucleotide sequence ID" value="NZ_LNTY01000034.1"/>
</dbReference>
<evidence type="ECO:0000313" key="2">
    <source>
        <dbReference type="EMBL" id="KXF81573.1"/>
    </source>
</evidence>
<evidence type="ECO:0000256" key="1">
    <source>
        <dbReference type="SAM" id="Phobius"/>
    </source>
</evidence>
<feature type="transmembrane region" description="Helical" evidence="1">
    <location>
        <begin position="6"/>
        <end position="22"/>
    </location>
</feature>
<comment type="caution">
    <text evidence="2">The sequence shown here is derived from an EMBL/GenBank/DDBJ whole genome shotgun (WGS) entry which is preliminary data.</text>
</comment>
<dbReference type="AlphaFoldDB" id="A0A135I7Z2"/>
<dbReference type="OrthoDB" id="5908015at2"/>
<dbReference type="EMBL" id="LNTY01000034">
    <property type="protein sequence ID" value="KXF81573.1"/>
    <property type="molecule type" value="Genomic_DNA"/>
</dbReference>
<keyword evidence="1" id="KW-0812">Transmembrane</keyword>
<organism evidence="2 3">
    <name type="scientific">Enterovibrio coralii</name>
    <dbReference type="NCBI Taxonomy" id="294935"/>
    <lineage>
        <taxon>Bacteria</taxon>
        <taxon>Pseudomonadati</taxon>
        <taxon>Pseudomonadota</taxon>
        <taxon>Gammaproteobacteria</taxon>
        <taxon>Vibrionales</taxon>
        <taxon>Vibrionaceae</taxon>
        <taxon>Enterovibrio</taxon>
    </lineage>
</organism>
<keyword evidence="1" id="KW-0472">Membrane</keyword>
<keyword evidence="1" id="KW-1133">Transmembrane helix</keyword>
<proteinExistence type="predicted"/>